<evidence type="ECO:0000313" key="2">
    <source>
        <dbReference type="EMBL" id="WTP49658.1"/>
    </source>
</evidence>
<organism evidence="2 3">
    <name type="scientific">Streptomyces tauricus</name>
    <dbReference type="NCBI Taxonomy" id="68274"/>
    <lineage>
        <taxon>Bacteria</taxon>
        <taxon>Bacillati</taxon>
        <taxon>Actinomycetota</taxon>
        <taxon>Actinomycetes</taxon>
        <taxon>Kitasatosporales</taxon>
        <taxon>Streptomycetaceae</taxon>
        <taxon>Streptomyces</taxon>
        <taxon>Streptomyces aurantiacus group</taxon>
    </lineage>
</organism>
<proteinExistence type="predicted"/>
<dbReference type="EMBL" id="CP108133">
    <property type="protein sequence ID" value="WTP49658.1"/>
    <property type="molecule type" value="Genomic_DNA"/>
</dbReference>
<name>A0ABZ1JH20_9ACTN</name>
<protein>
    <submittedName>
        <fullName evidence="2">DUF397 domain-containing protein</fullName>
    </submittedName>
</protein>
<evidence type="ECO:0000313" key="3">
    <source>
        <dbReference type="Proteomes" id="UP001432166"/>
    </source>
</evidence>
<gene>
    <name evidence="2" type="ORF">OG288_15915</name>
</gene>
<dbReference type="Pfam" id="PF04149">
    <property type="entry name" value="DUF397"/>
    <property type="match status" value="1"/>
</dbReference>
<reference evidence="2" key="1">
    <citation type="submission" date="2022-10" db="EMBL/GenBank/DDBJ databases">
        <title>The complete genomes of actinobacterial strains from the NBC collection.</title>
        <authorList>
            <person name="Joergensen T.S."/>
            <person name="Alvarez Arevalo M."/>
            <person name="Sterndorff E.B."/>
            <person name="Faurdal D."/>
            <person name="Vuksanovic O."/>
            <person name="Mourched A.-S."/>
            <person name="Charusanti P."/>
            <person name="Shaw S."/>
            <person name="Blin K."/>
            <person name="Weber T."/>
        </authorList>
    </citation>
    <scope>NUCLEOTIDE SEQUENCE</scope>
    <source>
        <strain evidence="2">NBC_00189</strain>
    </source>
</reference>
<keyword evidence="3" id="KW-1185">Reference proteome</keyword>
<dbReference type="RefSeq" id="WP_328937694.1">
    <property type="nucleotide sequence ID" value="NZ_CP108133.1"/>
</dbReference>
<feature type="domain" description="DUF397" evidence="1">
    <location>
        <begin position="13"/>
        <end position="64"/>
    </location>
</feature>
<dbReference type="Proteomes" id="UP001432166">
    <property type="component" value="Chromosome"/>
</dbReference>
<evidence type="ECO:0000259" key="1">
    <source>
        <dbReference type="Pfam" id="PF04149"/>
    </source>
</evidence>
<accession>A0ABZ1JH20</accession>
<dbReference type="InterPro" id="IPR007278">
    <property type="entry name" value="DUF397"/>
</dbReference>
<sequence>MSAIENASATGYDWFRSSYSSGDNNCVESAHVPGIVPVRDSKNPEGPALRFQPDAWGAFLTLVKGEDSPAL</sequence>